<feature type="region of interest" description="Disordered" evidence="1">
    <location>
        <begin position="1"/>
        <end position="63"/>
    </location>
</feature>
<dbReference type="CDD" id="cd05162">
    <property type="entry name" value="PWWP"/>
    <property type="match status" value="1"/>
</dbReference>
<organism evidence="3">
    <name type="scientific">Davidia involucrata</name>
    <name type="common">Dove tree</name>
    <dbReference type="NCBI Taxonomy" id="16924"/>
    <lineage>
        <taxon>Eukaryota</taxon>
        <taxon>Viridiplantae</taxon>
        <taxon>Streptophyta</taxon>
        <taxon>Embryophyta</taxon>
        <taxon>Tracheophyta</taxon>
        <taxon>Spermatophyta</taxon>
        <taxon>Magnoliopsida</taxon>
        <taxon>eudicotyledons</taxon>
        <taxon>Gunneridae</taxon>
        <taxon>Pentapetalae</taxon>
        <taxon>asterids</taxon>
        <taxon>Cornales</taxon>
        <taxon>Nyssaceae</taxon>
        <taxon>Davidia</taxon>
    </lineage>
</organism>
<feature type="region of interest" description="Disordered" evidence="1">
    <location>
        <begin position="712"/>
        <end position="736"/>
    </location>
</feature>
<dbReference type="PROSITE" id="PS50812">
    <property type="entry name" value="PWWP"/>
    <property type="match status" value="1"/>
</dbReference>
<feature type="region of interest" description="Disordered" evidence="1">
    <location>
        <begin position="224"/>
        <end position="254"/>
    </location>
</feature>
<feature type="compositionally biased region" description="Low complexity" evidence="1">
    <location>
        <begin position="591"/>
        <end position="600"/>
    </location>
</feature>
<dbReference type="EMBL" id="GHES01003960">
    <property type="protein sequence ID" value="MPA34519.1"/>
    <property type="molecule type" value="Transcribed_RNA"/>
</dbReference>
<dbReference type="PANTHER" id="PTHR10688:SF3">
    <property type="entry name" value="PWWP DOMAIN-CONTAINING PROTEIN 6"/>
    <property type="match status" value="1"/>
</dbReference>
<evidence type="ECO:0000256" key="1">
    <source>
        <dbReference type="SAM" id="MobiDB-lite"/>
    </source>
</evidence>
<feature type="compositionally biased region" description="Basic residues" evidence="1">
    <location>
        <begin position="796"/>
        <end position="808"/>
    </location>
</feature>
<dbReference type="InterPro" id="IPR052657">
    <property type="entry name" value="PDP_family_Arabidopsis"/>
</dbReference>
<accession>A0A5B6YSA2</accession>
<sequence length="1022" mass="110173">METLTEGDVSLSSEAAKSQALMPSSSNVGADSESEPGDSVVGAQENGVRVSASDKEGLNGGGNVVITTRTQISVETSSFGARNGGVLGEEVGFLGDAKVTGGRQHKGEHGGGSKSVKSLDSVLGVEKNVENGGEKTEDAHGNSALLIGDGSDRNAEFDGNGISLVVEVHGSLGTVNTKEKKCGYGADEGSLAENGGDPSQKFAEMPGTMSKMGKNGDVTGVKRAGKEMNATEENEDEQNGDGDEEDEEDMDDQEHEFSVGDFVWGKIRSHPWWPGQIYDPSDASEYAAKYNQRDRLLVAYFGDGSFSWCSPSQLHLFEENFEEMSQQSNSKNFVNAVQKALDEIGRLVELKMTCSCVQEENRIGLTRPLAMNAGIKRGVPVPEGGIGRLSIPQRQAGELLAILRCTAQVVSITSMLDLTVLKSWLSAFYRQKGGYQLATYHESLHVEGLEDKRGNGIMDMTDLNGPVEVSIEGPLEEDWLSSPVSPGFSQSLLQKCPGISQDKLYQRRKQKSVAELMGEDMDVGSKNKEAGTVEELTRPGKLASSSGKKKRKNVDEAESQVGSDLNSPAGRKRGRGKKVEILGSPKSAGNKVSSVESGGTESEKETKKGSASREGKKKKKVSGVGSDDDGRAKEETEMVSASREKKKSKYLSPPYTNTNWRARDLSSKSDPPEGESLEVAKAARMGERMTRAAGQLIGSPPIVKCSGETFEKKPSKEADTGGGGLASAISSPQTLNVNEDKQTVKINASPNEVLSKVRSAALNPLYLQENKAYDMIRGFLMTFRSSIYSNGSNYKMYHKHRPGRKRKSLNPEPGSQGEGLKQKTEDESSKSKSGRTGNEKQEEAKRSDMPKLEQAARASGKKTDDKETSEKASLPTLMVTFPPGFCLPSKDDLMAIFSKFGALDEMETDVLYNSCCARVVFMRSCDADQAFKVSLKKSPFGAANVNYRLRSAHQVGRKASSPSPSPSPSVDEASQLLFIRQKLEMMTSMLEKSDGKMSPELKSNLEGEMKGLLEKVSTMASS</sequence>
<gene>
    <name evidence="3" type="ORF">Din_003960</name>
</gene>
<dbReference type="AlphaFoldDB" id="A0A5B6YSA2"/>
<feature type="compositionally biased region" description="Basic and acidic residues" evidence="1">
    <location>
        <begin position="820"/>
        <end position="830"/>
    </location>
</feature>
<feature type="compositionally biased region" description="Basic and acidic residues" evidence="1">
    <location>
        <begin position="861"/>
        <end position="870"/>
    </location>
</feature>
<dbReference type="Pfam" id="PF00855">
    <property type="entry name" value="PWWP"/>
    <property type="match status" value="1"/>
</dbReference>
<feature type="region of interest" description="Disordered" evidence="1">
    <location>
        <begin position="99"/>
        <end position="119"/>
    </location>
</feature>
<dbReference type="SMART" id="SM00293">
    <property type="entry name" value="PWWP"/>
    <property type="match status" value="1"/>
</dbReference>
<proteinExistence type="predicted"/>
<feature type="region of interest" description="Disordered" evidence="1">
    <location>
        <begin position="510"/>
        <end position="676"/>
    </location>
</feature>
<feature type="region of interest" description="Disordered" evidence="1">
    <location>
        <begin position="792"/>
        <end position="871"/>
    </location>
</feature>
<name>A0A5B6YSA2_DAVIN</name>
<feature type="compositionally biased region" description="Acidic residues" evidence="1">
    <location>
        <begin position="230"/>
        <end position="254"/>
    </location>
</feature>
<protein>
    <recommendedName>
        <fullName evidence="2">PWWP domain-containing protein</fullName>
    </recommendedName>
</protein>
<reference evidence="3" key="1">
    <citation type="submission" date="2019-08" db="EMBL/GenBank/DDBJ databases">
        <title>Reference gene set and small RNA set construction with multiple tissues from Davidia involucrata Baill.</title>
        <authorList>
            <person name="Yang H."/>
            <person name="Zhou C."/>
            <person name="Li G."/>
            <person name="Wang J."/>
            <person name="Gao P."/>
            <person name="Wang M."/>
            <person name="Wang R."/>
            <person name="Zhao Y."/>
        </authorList>
    </citation>
    <scope>NUCLEOTIDE SEQUENCE</scope>
    <source>
        <tissue evidence="3">Mixed with DoveR01_LX</tissue>
    </source>
</reference>
<dbReference type="SUPFAM" id="SSF63748">
    <property type="entry name" value="Tudor/PWWP/MBT"/>
    <property type="match status" value="1"/>
</dbReference>
<evidence type="ECO:0000313" key="3">
    <source>
        <dbReference type="EMBL" id="MPA34519.1"/>
    </source>
</evidence>
<feature type="compositionally biased region" description="Polar residues" evidence="1">
    <location>
        <begin position="10"/>
        <end position="29"/>
    </location>
</feature>
<evidence type="ECO:0000259" key="2">
    <source>
        <dbReference type="PROSITE" id="PS50812"/>
    </source>
</evidence>
<feature type="domain" description="PWWP" evidence="2">
    <location>
        <begin position="259"/>
        <end position="320"/>
    </location>
</feature>
<dbReference type="PANTHER" id="PTHR10688">
    <property type="entry name" value="PWWP DOMAIN-CONTAINING PROTEIN"/>
    <property type="match status" value="1"/>
</dbReference>
<feature type="compositionally biased region" description="Basic and acidic residues" evidence="1">
    <location>
        <begin position="601"/>
        <end position="614"/>
    </location>
</feature>
<feature type="compositionally biased region" description="Basic and acidic residues" evidence="1">
    <location>
        <begin position="837"/>
        <end position="851"/>
    </location>
</feature>
<dbReference type="InterPro" id="IPR000313">
    <property type="entry name" value="PWWP_dom"/>
</dbReference>
<feature type="compositionally biased region" description="Basic and acidic residues" evidence="1">
    <location>
        <begin position="661"/>
        <end position="671"/>
    </location>
</feature>
<feature type="compositionally biased region" description="Basic and acidic residues" evidence="1">
    <location>
        <begin position="523"/>
        <end position="538"/>
    </location>
</feature>
<dbReference type="Gene3D" id="2.30.30.140">
    <property type="match status" value="1"/>
</dbReference>